<reference evidence="12" key="1">
    <citation type="submission" date="2018-04" db="EMBL/GenBank/DDBJ databases">
        <title>Whole genome sequencing of Hypsizygus marmoreus.</title>
        <authorList>
            <person name="Choi I.-G."/>
            <person name="Min B."/>
            <person name="Kim J.-G."/>
            <person name="Kim S."/>
            <person name="Oh Y.-L."/>
            <person name="Kong W.-S."/>
            <person name="Park H."/>
            <person name="Jeong J."/>
            <person name="Song E.-S."/>
        </authorList>
    </citation>
    <scope>NUCLEOTIDE SEQUENCE [LARGE SCALE GENOMIC DNA]</scope>
    <source>
        <strain evidence="12">51987-8</strain>
    </source>
</reference>
<dbReference type="STRING" id="39966.A0A369K2E1"/>
<keyword evidence="13" id="KW-1185">Reference proteome</keyword>
<evidence type="ECO:0000313" key="13">
    <source>
        <dbReference type="Proteomes" id="UP000076154"/>
    </source>
</evidence>
<comment type="similarity">
    <text evidence="10">Belongs to the protein kinase superfamily.</text>
</comment>
<dbReference type="GO" id="GO:0050684">
    <property type="term" value="P:regulation of mRNA processing"/>
    <property type="evidence" value="ECO:0007669"/>
    <property type="project" value="TreeGrafter"/>
</dbReference>
<evidence type="ECO:0000256" key="6">
    <source>
        <dbReference type="ARBA" id="ARBA00022840"/>
    </source>
</evidence>
<evidence type="ECO:0000256" key="2">
    <source>
        <dbReference type="ARBA" id="ARBA00022527"/>
    </source>
</evidence>
<feature type="domain" description="Protein kinase" evidence="11">
    <location>
        <begin position="70"/>
        <end position="436"/>
    </location>
</feature>
<dbReference type="GO" id="GO:0000245">
    <property type="term" value="P:spliceosomal complex assembly"/>
    <property type="evidence" value="ECO:0007669"/>
    <property type="project" value="TreeGrafter"/>
</dbReference>
<gene>
    <name evidence="12" type="primary">SRPK_2</name>
    <name evidence="12" type="ORF">Hypma_006249</name>
</gene>
<comment type="catalytic activity">
    <reaction evidence="8">
        <text>L-seryl-[protein] + ATP = O-phospho-L-seryl-[protein] + ADP + H(+)</text>
        <dbReference type="Rhea" id="RHEA:17989"/>
        <dbReference type="Rhea" id="RHEA-COMP:9863"/>
        <dbReference type="Rhea" id="RHEA-COMP:11604"/>
        <dbReference type="ChEBI" id="CHEBI:15378"/>
        <dbReference type="ChEBI" id="CHEBI:29999"/>
        <dbReference type="ChEBI" id="CHEBI:30616"/>
        <dbReference type="ChEBI" id="CHEBI:83421"/>
        <dbReference type="ChEBI" id="CHEBI:456216"/>
        <dbReference type="EC" id="2.7.11.1"/>
    </reaction>
</comment>
<organism evidence="12 13">
    <name type="scientific">Hypsizygus marmoreus</name>
    <name type="common">White beech mushroom</name>
    <name type="synonym">Agaricus marmoreus</name>
    <dbReference type="NCBI Taxonomy" id="39966"/>
    <lineage>
        <taxon>Eukaryota</taxon>
        <taxon>Fungi</taxon>
        <taxon>Dikarya</taxon>
        <taxon>Basidiomycota</taxon>
        <taxon>Agaricomycotina</taxon>
        <taxon>Agaricomycetes</taxon>
        <taxon>Agaricomycetidae</taxon>
        <taxon>Agaricales</taxon>
        <taxon>Tricholomatineae</taxon>
        <taxon>Lyophyllaceae</taxon>
        <taxon>Hypsizygus</taxon>
    </lineage>
</organism>
<dbReference type="InterPro" id="IPR017441">
    <property type="entry name" value="Protein_kinase_ATP_BS"/>
</dbReference>
<evidence type="ECO:0000256" key="9">
    <source>
        <dbReference type="PROSITE-ProRule" id="PRU10141"/>
    </source>
</evidence>
<protein>
    <recommendedName>
        <fullName evidence="1">non-specific serine/threonine protein kinase</fullName>
        <ecNumber evidence="1">2.7.11.1</ecNumber>
    </recommendedName>
</protein>
<dbReference type="InParanoid" id="A0A369K2E1"/>
<evidence type="ECO:0000256" key="3">
    <source>
        <dbReference type="ARBA" id="ARBA00022679"/>
    </source>
</evidence>
<keyword evidence="5 12" id="KW-0418">Kinase</keyword>
<evidence type="ECO:0000256" key="5">
    <source>
        <dbReference type="ARBA" id="ARBA00022777"/>
    </source>
</evidence>
<evidence type="ECO:0000256" key="1">
    <source>
        <dbReference type="ARBA" id="ARBA00012513"/>
    </source>
</evidence>
<evidence type="ECO:0000259" key="11">
    <source>
        <dbReference type="PROSITE" id="PS50011"/>
    </source>
</evidence>
<keyword evidence="4 9" id="KW-0547">Nucleotide-binding</keyword>
<evidence type="ECO:0000256" key="8">
    <source>
        <dbReference type="ARBA" id="ARBA00048679"/>
    </source>
</evidence>
<dbReference type="Gene3D" id="3.30.200.20">
    <property type="entry name" value="Phosphorylase Kinase, domain 1"/>
    <property type="match status" value="1"/>
</dbReference>
<evidence type="ECO:0000256" key="7">
    <source>
        <dbReference type="ARBA" id="ARBA00047899"/>
    </source>
</evidence>
<sequence length="440" mass="49486">MTTPLPKVIFQDADAQTAPGSSNKHVSVDPEGNHLVDLEFIEEPLGVTAEQGQGFLRVEFGEAIGPDSRYEVARKLGWGMNSSIWLALDRKENKYVAIKALKGYATNLAKRGITWELPALERIASEPPPAEFKSTHWPRLLDHFVHPGSGEDGEHLCLVTDVLGGDVEELQVKVAKKKGLPLPLAKRILLHTLRGLFHLHSCSIVHTDLKHDNIMFDLGSQTQADIAALLKADPSRRHPPEESWNCTVEAAVSQPLPLPSLSDAMKRTYLVSDLGCAQPSNVHTFEAVTTPVLRAPELVLKGPWNEKVDIWAFGCLIFELLTRRSLFVYRPEGDVDAEMSHLWQILAFTCERMKREQVEASKLGTQYFNIPADPSGTFCKLKRLIVRDRPFSELLKEYKVLSEEEVIATARIMQRCLRLDPKDRATAKELLRDPWWQVIE</sequence>
<dbReference type="OrthoDB" id="5979581at2759"/>
<dbReference type="InterPro" id="IPR051334">
    <property type="entry name" value="SRPK"/>
</dbReference>
<feature type="binding site" evidence="9">
    <location>
        <position position="99"/>
    </location>
    <ligand>
        <name>ATP</name>
        <dbReference type="ChEBI" id="CHEBI:30616"/>
    </ligand>
</feature>
<name>A0A369K2E1_HYPMA</name>
<dbReference type="Pfam" id="PF00069">
    <property type="entry name" value="Pkinase"/>
    <property type="match status" value="2"/>
</dbReference>
<keyword evidence="6 9" id="KW-0067">ATP-binding</keyword>
<dbReference type="GO" id="GO:0005524">
    <property type="term" value="F:ATP binding"/>
    <property type="evidence" value="ECO:0007669"/>
    <property type="project" value="UniProtKB-UniRule"/>
</dbReference>
<dbReference type="SMART" id="SM00220">
    <property type="entry name" value="S_TKc"/>
    <property type="match status" value="1"/>
</dbReference>
<dbReference type="EC" id="2.7.11.1" evidence="1"/>
<dbReference type="SUPFAM" id="SSF56112">
    <property type="entry name" value="Protein kinase-like (PK-like)"/>
    <property type="match status" value="1"/>
</dbReference>
<evidence type="ECO:0000256" key="10">
    <source>
        <dbReference type="RuleBase" id="RU000304"/>
    </source>
</evidence>
<dbReference type="InterPro" id="IPR011009">
    <property type="entry name" value="Kinase-like_dom_sf"/>
</dbReference>
<dbReference type="PROSITE" id="PS00108">
    <property type="entry name" value="PROTEIN_KINASE_ST"/>
    <property type="match status" value="1"/>
</dbReference>
<dbReference type="Gene3D" id="1.10.510.10">
    <property type="entry name" value="Transferase(Phosphotransferase) domain 1"/>
    <property type="match status" value="1"/>
</dbReference>
<dbReference type="AlphaFoldDB" id="A0A369K2E1"/>
<dbReference type="PANTHER" id="PTHR47634">
    <property type="entry name" value="PROTEIN KINASE DOMAIN-CONTAINING PROTEIN-RELATED"/>
    <property type="match status" value="1"/>
</dbReference>
<dbReference type="GO" id="GO:0004674">
    <property type="term" value="F:protein serine/threonine kinase activity"/>
    <property type="evidence" value="ECO:0007669"/>
    <property type="project" value="UniProtKB-KW"/>
</dbReference>
<dbReference type="PROSITE" id="PS50011">
    <property type="entry name" value="PROTEIN_KINASE_DOM"/>
    <property type="match status" value="1"/>
</dbReference>
<comment type="caution">
    <text evidence="12">The sequence shown here is derived from an EMBL/GenBank/DDBJ whole genome shotgun (WGS) entry which is preliminary data.</text>
</comment>
<dbReference type="PANTHER" id="PTHR47634:SF9">
    <property type="entry name" value="PROTEIN KINASE DOMAIN-CONTAINING PROTEIN-RELATED"/>
    <property type="match status" value="1"/>
</dbReference>
<keyword evidence="2 10" id="KW-0723">Serine/threonine-protein kinase</keyword>
<proteinExistence type="inferred from homology"/>
<dbReference type="EMBL" id="LUEZ02000040">
    <property type="protein sequence ID" value="RDB25924.1"/>
    <property type="molecule type" value="Genomic_DNA"/>
</dbReference>
<dbReference type="InterPro" id="IPR008271">
    <property type="entry name" value="Ser/Thr_kinase_AS"/>
</dbReference>
<keyword evidence="3" id="KW-0808">Transferase</keyword>
<accession>A0A369K2E1</accession>
<dbReference type="InterPro" id="IPR000719">
    <property type="entry name" value="Prot_kinase_dom"/>
</dbReference>
<comment type="catalytic activity">
    <reaction evidence="7">
        <text>L-threonyl-[protein] + ATP = O-phospho-L-threonyl-[protein] + ADP + H(+)</text>
        <dbReference type="Rhea" id="RHEA:46608"/>
        <dbReference type="Rhea" id="RHEA-COMP:11060"/>
        <dbReference type="Rhea" id="RHEA-COMP:11605"/>
        <dbReference type="ChEBI" id="CHEBI:15378"/>
        <dbReference type="ChEBI" id="CHEBI:30013"/>
        <dbReference type="ChEBI" id="CHEBI:30616"/>
        <dbReference type="ChEBI" id="CHEBI:61977"/>
        <dbReference type="ChEBI" id="CHEBI:456216"/>
        <dbReference type="EC" id="2.7.11.1"/>
    </reaction>
</comment>
<evidence type="ECO:0000313" key="12">
    <source>
        <dbReference type="EMBL" id="RDB25924.1"/>
    </source>
</evidence>
<dbReference type="PROSITE" id="PS00107">
    <property type="entry name" value="PROTEIN_KINASE_ATP"/>
    <property type="match status" value="1"/>
</dbReference>
<dbReference type="Proteomes" id="UP000076154">
    <property type="component" value="Unassembled WGS sequence"/>
</dbReference>
<evidence type="ECO:0000256" key="4">
    <source>
        <dbReference type="ARBA" id="ARBA00022741"/>
    </source>
</evidence>